<dbReference type="SUPFAM" id="SSF81321">
    <property type="entry name" value="Family A G protein-coupled receptor-like"/>
    <property type="match status" value="1"/>
</dbReference>
<organism evidence="11 12">
    <name type="scientific">Potamilus streckersoni</name>
    <dbReference type="NCBI Taxonomy" id="2493646"/>
    <lineage>
        <taxon>Eukaryota</taxon>
        <taxon>Metazoa</taxon>
        <taxon>Spiralia</taxon>
        <taxon>Lophotrochozoa</taxon>
        <taxon>Mollusca</taxon>
        <taxon>Bivalvia</taxon>
        <taxon>Autobranchia</taxon>
        <taxon>Heteroconchia</taxon>
        <taxon>Palaeoheterodonta</taxon>
        <taxon>Unionida</taxon>
        <taxon>Unionoidea</taxon>
        <taxon>Unionidae</taxon>
        <taxon>Ambleminae</taxon>
        <taxon>Lampsilini</taxon>
        <taxon>Potamilus</taxon>
    </lineage>
</organism>
<reference evidence="11" key="3">
    <citation type="submission" date="2023-05" db="EMBL/GenBank/DDBJ databases">
        <authorList>
            <person name="Smith C.H."/>
        </authorList>
    </citation>
    <scope>NUCLEOTIDE SEQUENCE</scope>
    <source>
        <strain evidence="11">CHS0354</strain>
        <tissue evidence="11">Mantle</tissue>
    </source>
</reference>
<dbReference type="Gene3D" id="1.20.1070.10">
    <property type="entry name" value="Rhodopsin 7-helix transmembrane proteins"/>
    <property type="match status" value="1"/>
</dbReference>
<evidence type="ECO:0000256" key="9">
    <source>
        <dbReference type="SAM" id="Phobius"/>
    </source>
</evidence>
<evidence type="ECO:0000313" key="11">
    <source>
        <dbReference type="EMBL" id="KAK3603354.1"/>
    </source>
</evidence>
<feature type="transmembrane region" description="Helical" evidence="9">
    <location>
        <begin position="38"/>
        <end position="62"/>
    </location>
</feature>
<name>A0AAE0T421_9BIVA</name>
<dbReference type="EMBL" id="JAEAOA010001549">
    <property type="protein sequence ID" value="KAK3603354.1"/>
    <property type="molecule type" value="Genomic_DNA"/>
</dbReference>
<feature type="transmembrane region" description="Helical" evidence="9">
    <location>
        <begin position="117"/>
        <end position="139"/>
    </location>
</feature>
<evidence type="ECO:0000256" key="4">
    <source>
        <dbReference type="ARBA" id="ARBA00022989"/>
    </source>
</evidence>
<dbReference type="Pfam" id="PF00001">
    <property type="entry name" value="7tm_1"/>
    <property type="match status" value="1"/>
</dbReference>
<feature type="transmembrane region" description="Helical" evidence="9">
    <location>
        <begin position="245"/>
        <end position="270"/>
    </location>
</feature>
<feature type="transmembrane region" description="Helical" evidence="9">
    <location>
        <begin position="155"/>
        <end position="174"/>
    </location>
</feature>
<sequence length="326" mass="36776">MSGASVRKLPANKMAYNSNAVNLTDLQMNVKVVSILPMYQTIAALLIVVVVVGFIGNFLVAVTILKNKRIYMPVYAFLMQVATLNALFQAFVVPVNIYSLFHTLWIPGAALCHVMMYATYMLLCISGLLLMLVSVYRYIFLCHNNIYLRIKDPKVVTACCVVVWVEIIVLISVFGKKAFFSSEYFTCVLEGAHLQTVLLISVYLPMTLIPVAMYIKIAIFVWNAKRRVQPQGNTSSRNYTESNKLTRTTALISLNHIVTGVLPGVLFSVISDDLTMRRTLITIAHFLYRLTAVFDVLLFIFSTRTIMSMIITMFRSLRPQVIPRDS</sequence>
<dbReference type="CDD" id="cd00637">
    <property type="entry name" value="7tm_classA_rhodopsin-like"/>
    <property type="match status" value="1"/>
</dbReference>
<comment type="subcellular location">
    <subcellularLocation>
        <location evidence="1">Cell membrane</location>
        <topology evidence="1">Multi-pass membrane protein</topology>
    </subcellularLocation>
</comment>
<proteinExistence type="predicted"/>
<dbReference type="GO" id="GO:0005886">
    <property type="term" value="C:plasma membrane"/>
    <property type="evidence" value="ECO:0007669"/>
    <property type="project" value="UniProtKB-SubCell"/>
</dbReference>
<keyword evidence="12" id="KW-1185">Reference proteome</keyword>
<feature type="transmembrane region" description="Helical" evidence="9">
    <location>
        <begin position="290"/>
        <end position="314"/>
    </location>
</feature>
<reference evidence="11" key="1">
    <citation type="journal article" date="2021" name="Genome Biol. Evol.">
        <title>A High-Quality Reference Genome for a Parasitic Bivalve with Doubly Uniparental Inheritance (Bivalvia: Unionida).</title>
        <authorList>
            <person name="Smith C.H."/>
        </authorList>
    </citation>
    <scope>NUCLEOTIDE SEQUENCE</scope>
    <source>
        <strain evidence="11">CHS0354</strain>
    </source>
</reference>
<dbReference type="PRINTS" id="PR00237">
    <property type="entry name" value="GPCRRHODOPSN"/>
</dbReference>
<dbReference type="PANTHER" id="PTHR24228">
    <property type="entry name" value="B2 BRADYKININ RECEPTOR/ANGIOTENSIN II RECEPTOR"/>
    <property type="match status" value="1"/>
</dbReference>
<protein>
    <recommendedName>
        <fullName evidence="10">G-protein coupled receptors family 1 profile domain-containing protein</fullName>
    </recommendedName>
</protein>
<evidence type="ECO:0000256" key="3">
    <source>
        <dbReference type="ARBA" id="ARBA00022692"/>
    </source>
</evidence>
<evidence type="ECO:0000256" key="2">
    <source>
        <dbReference type="ARBA" id="ARBA00022475"/>
    </source>
</evidence>
<evidence type="ECO:0000256" key="8">
    <source>
        <dbReference type="ARBA" id="ARBA00023224"/>
    </source>
</evidence>
<dbReference type="InterPro" id="IPR017452">
    <property type="entry name" value="GPCR_Rhodpsn_7TM"/>
</dbReference>
<feature type="transmembrane region" description="Helical" evidence="9">
    <location>
        <begin position="194"/>
        <end position="224"/>
    </location>
</feature>
<keyword evidence="5" id="KW-0297">G-protein coupled receptor</keyword>
<keyword evidence="4 9" id="KW-1133">Transmembrane helix</keyword>
<keyword evidence="3 9" id="KW-0812">Transmembrane</keyword>
<dbReference type="GO" id="GO:0004930">
    <property type="term" value="F:G protein-coupled receptor activity"/>
    <property type="evidence" value="ECO:0007669"/>
    <property type="project" value="UniProtKB-KW"/>
</dbReference>
<feature type="domain" description="G-protein coupled receptors family 1 profile" evidence="10">
    <location>
        <begin position="56"/>
        <end position="299"/>
    </location>
</feature>
<comment type="caution">
    <text evidence="11">The sequence shown here is derived from an EMBL/GenBank/DDBJ whole genome shotgun (WGS) entry which is preliminary data.</text>
</comment>
<evidence type="ECO:0000256" key="1">
    <source>
        <dbReference type="ARBA" id="ARBA00004651"/>
    </source>
</evidence>
<evidence type="ECO:0000313" key="12">
    <source>
        <dbReference type="Proteomes" id="UP001195483"/>
    </source>
</evidence>
<evidence type="ECO:0000256" key="7">
    <source>
        <dbReference type="ARBA" id="ARBA00023170"/>
    </source>
</evidence>
<keyword evidence="6 9" id="KW-0472">Membrane</keyword>
<dbReference type="AlphaFoldDB" id="A0AAE0T421"/>
<keyword evidence="7" id="KW-0675">Receptor</keyword>
<evidence type="ECO:0000256" key="5">
    <source>
        <dbReference type="ARBA" id="ARBA00023040"/>
    </source>
</evidence>
<evidence type="ECO:0000259" key="10">
    <source>
        <dbReference type="PROSITE" id="PS50262"/>
    </source>
</evidence>
<dbReference type="InterPro" id="IPR000276">
    <property type="entry name" value="GPCR_Rhodpsn"/>
</dbReference>
<feature type="transmembrane region" description="Helical" evidence="9">
    <location>
        <begin position="74"/>
        <end position="97"/>
    </location>
</feature>
<keyword evidence="8" id="KW-0807">Transducer</keyword>
<keyword evidence="2" id="KW-1003">Cell membrane</keyword>
<dbReference type="PROSITE" id="PS50262">
    <property type="entry name" value="G_PROTEIN_RECEP_F1_2"/>
    <property type="match status" value="1"/>
</dbReference>
<accession>A0AAE0T421</accession>
<dbReference type="Proteomes" id="UP001195483">
    <property type="component" value="Unassembled WGS sequence"/>
</dbReference>
<dbReference type="PANTHER" id="PTHR24228:SF74">
    <property type="entry name" value="G-PROTEIN COUPLED RECEPTORS FAMILY 1 PROFILE DOMAIN-CONTAINING PROTEIN"/>
    <property type="match status" value="1"/>
</dbReference>
<evidence type="ECO:0000256" key="6">
    <source>
        <dbReference type="ARBA" id="ARBA00023136"/>
    </source>
</evidence>
<gene>
    <name evidence="11" type="ORF">CHS0354_025959</name>
</gene>
<reference evidence="11" key="2">
    <citation type="journal article" date="2021" name="Genome Biol. Evol.">
        <title>Developing a high-quality reference genome for a parasitic bivalve with doubly uniparental inheritance (Bivalvia: Unionida).</title>
        <authorList>
            <person name="Smith C.H."/>
        </authorList>
    </citation>
    <scope>NUCLEOTIDE SEQUENCE</scope>
    <source>
        <strain evidence="11">CHS0354</strain>
        <tissue evidence="11">Mantle</tissue>
    </source>
</reference>